<organism evidence="2 3">
    <name type="scientific">Mesorhabditis belari</name>
    <dbReference type="NCBI Taxonomy" id="2138241"/>
    <lineage>
        <taxon>Eukaryota</taxon>
        <taxon>Metazoa</taxon>
        <taxon>Ecdysozoa</taxon>
        <taxon>Nematoda</taxon>
        <taxon>Chromadorea</taxon>
        <taxon>Rhabditida</taxon>
        <taxon>Rhabditina</taxon>
        <taxon>Rhabditomorpha</taxon>
        <taxon>Rhabditoidea</taxon>
        <taxon>Rhabditidae</taxon>
        <taxon>Mesorhabditinae</taxon>
        <taxon>Mesorhabditis</taxon>
    </lineage>
</organism>
<keyword evidence="2" id="KW-1185">Reference proteome</keyword>
<protein>
    <recommendedName>
        <fullName evidence="1">CHK kinase-like domain-containing protein</fullName>
    </recommendedName>
</protein>
<dbReference type="Gene3D" id="3.90.1200.10">
    <property type="match status" value="1"/>
</dbReference>
<dbReference type="InterPro" id="IPR052961">
    <property type="entry name" value="Oxido-Kinase-like_Enzymes"/>
</dbReference>
<sequence>MKTEEKTLLTLSAPCLRALCAPEGPNGVTIPRKSAHRSSGRASIPFIHSHIMQMFSDRVHGTTVSFSELKKKIRAALSTRSNFGPAFRMERIGENQGFLSITVRIYFDWVGDDAQLLPDTLVLKIPSTAAMIRNIQAGSEEVIREQHARLAMILDVGHVSEVSFYAMASREGLFTTLKIPPCIRAQHFRRKGSESGYLLLGDVRHSIIRPLWAGLREAQVKAILEQLAKLHAFSLTNEMWRNGAGKIFRSTFLEVQKAYPEITRARIGKAIAQLNRDFGVWFMRANGRNLLSALAEVVDDQLLNFNGDLVHANSGMPPVLVHGDLWTNNVMWDLTEHGVDSDNLVAIIDWQNVHAGNVAEDLVRLLGSSCSPRLRRGGLHRFVSHYLSCLSLELRRKGHFSLPFTHQQIVNAYERMFGQGLLIMLPSLNACADEGNGLLGGGPEENRLERQALVLERTRALIEDFLAFRAKHLLTFP</sequence>
<dbReference type="SMART" id="SM00587">
    <property type="entry name" value="CHK"/>
    <property type="match status" value="1"/>
</dbReference>
<dbReference type="Proteomes" id="UP000887575">
    <property type="component" value="Unassembled WGS sequence"/>
</dbReference>
<accession>A0AAF3FBK5</accession>
<reference evidence="3" key="1">
    <citation type="submission" date="2024-02" db="UniProtKB">
        <authorList>
            <consortium name="WormBaseParasite"/>
        </authorList>
    </citation>
    <scope>IDENTIFICATION</scope>
</reference>
<dbReference type="PANTHER" id="PTHR23020">
    <property type="entry name" value="UNCHARACTERIZED NUCLEAR HORMONE RECEPTOR-RELATED"/>
    <property type="match status" value="1"/>
</dbReference>
<dbReference type="Pfam" id="PF07914">
    <property type="entry name" value="DUF1679"/>
    <property type="match status" value="1"/>
</dbReference>
<dbReference type="WBParaSite" id="MBELARI_LOCUS4251">
    <property type="protein sequence ID" value="MBELARI_LOCUS4251"/>
    <property type="gene ID" value="MBELARI_LOCUS4251"/>
</dbReference>
<evidence type="ECO:0000259" key="1">
    <source>
        <dbReference type="SMART" id="SM00587"/>
    </source>
</evidence>
<proteinExistence type="predicted"/>
<dbReference type="InterPro" id="IPR012877">
    <property type="entry name" value="Dhs-27"/>
</dbReference>
<evidence type="ECO:0000313" key="3">
    <source>
        <dbReference type="WBParaSite" id="MBELARI_LOCUS4251"/>
    </source>
</evidence>
<dbReference type="InterPro" id="IPR015897">
    <property type="entry name" value="CHK_kinase-like"/>
</dbReference>
<feature type="domain" description="CHK kinase-like" evidence="1">
    <location>
        <begin position="198"/>
        <end position="396"/>
    </location>
</feature>
<dbReference type="SUPFAM" id="SSF56112">
    <property type="entry name" value="Protein kinase-like (PK-like)"/>
    <property type="match status" value="1"/>
</dbReference>
<dbReference type="InterPro" id="IPR011009">
    <property type="entry name" value="Kinase-like_dom_sf"/>
</dbReference>
<evidence type="ECO:0000313" key="2">
    <source>
        <dbReference type="Proteomes" id="UP000887575"/>
    </source>
</evidence>
<dbReference type="PANTHER" id="PTHR23020:SF41">
    <property type="entry name" value="AMINOGLYCOSIDE PHOSPHOTRANSFERASE DOMAIN-CONTAINING PROTEIN"/>
    <property type="match status" value="1"/>
</dbReference>
<dbReference type="AlphaFoldDB" id="A0AAF3FBK5"/>
<name>A0AAF3FBK5_9BILA</name>